<dbReference type="RefSeq" id="WP_179237177.1">
    <property type="nucleotide sequence ID" value="NZ_JACBNQ010000003.1"/>
</dbReference>
<dbReference type="Gene3D" id="3.50.90.10">
    <property type="entry name" value="YerB-like"/>
    <property type="match status" value="1"/>
</dbReference>
<dbReference type="Proteomes" id="UP000611629">
    <property type="component" value="Unassembled WGS sequence"/>
</dbReference>
<feature type="signal peptide" evidence="1">
    <location>
        <begin position="1"/>
        <end position="21"/>
    </location>
</feature>
<evidence type="ECO:0000313" key="5">
    <source>
        <dbReference type="Proteomes" id="UP000611629"/>
    </source>
</evidence>
<evidence type="ECO:0000313" key="4">
    <source>
        <dbReference type="EMBL" id="NYB73480.1"/>
    </source>
</evidence>
<proteinExistence type="predicted"/>
<organism evidence="4 5">
    <name type="scientific">Sedimentibacter hydroxybenzoicus DSM 7310</name>
    <dbReference type="NCBI Taxonomy" id="1123245"/>
    <lineage>
        <taxon>Bacteria</taxon>
        <taxon>Bacillati</taxon>
        <taxon>Bacillota</taxon>
        <taxon>Tissierellia</taxon>
        <taxon>Sedimentibacter</taxon>
    </lineage>
</organism>
<feature type="chain" id="PRO_5039226330" evidence="1">
    <location>
        <begin position="22"/>
        <end position="353"/>
    </location>
</feature>
<evidence type="ECO:0000259" key="3">
    <source>
        <dbReference type="Pfam" id="PF17479"/>
    </source>
</evidence>
<protein>
    <submittedName>
        <fullName evidence="4">DUF3048 domain-containing protein</fullName>
    </submittedName>
</protein>
<keyword evidence="1" id="KW-0732">Signal</keyword>
<dbReference type="InterPro" id="IPR035328">
    <property type="entry name" value="DUF3048_C"/>
</dbReference>
<evidence type="ECO:0000259" key="2">
    <source>
        <dbReference type="Pfam" id="PF11258"/>
    </source>
</evidence>
<reference evidence="4" key="1">
    <citation type="submission" date="2020-07" db="EMBL/GenBank/DDBJ databases">
        <title>Genomic analysis of a strain of Sedimentibacter Hydroxybenzoicus DSM7310.</title>
        <authorList>
            <person name="Ma S."/>
        </authorList>
    </citation>
    <scope>NUCLEOTIDE SEQUENCE</scope>
    <source>
        <strain evidence="4">DSM 7310</strain>
    </source>
</reference>
<dbReference type="InterPro" id="IPR021416">
    <property type="entry name" value="DUF3048_N"/>
</dbReference>
<dbReference type="SUPFAM" id="SSF159774">
    <property type="entry name" value="YerB-like"/>
    <property type="match status" value="1"/>
</dbReference>
<accession>A0A974GVX6</accession>
<comment type="caution">
    <text evidence="4">The sequence shown here is derived from an EMBL/GenBank/DDBJ whole genome shotgun (WGS) entry which is preliminary data.</text>
</comment>
<dbReference type="InterPro" id="IPR023158">
    <property type="entry name" value="YerB-like_sf"/>
</dbReference>
<dbReference type="EMBL" id="JACBNQ010000003">
    <property type="protein sequence ID" value="NYB73480.1"/>
    <property type="molecule type" value="Genomic_DNA"/>
</dbReference>
<dbReference type="PROSITE" id="PS51257">
    <property type="entry name" value="PROKAR_LIPOPROTEIN"/>
    <property type="match status" value="1"/>
</dbReference>
<feature type="domain" description="DUF3048" evidence="2">
    <location>
        <begin position="66"/>
        <end position="200"/>
    </location>
</feature>
<dbReference type="AlphaFoldDB" id="A0A974GVX6"/>
<dbReference type="Pfam" id="PF11258">
    <property type="entry name" value="DUF3048"/>
    <property type="match status" value="1"/>
</dbReference>
<feature type="domain" description="DUF3048" evidence="3">
    <location>
        <begin position="231"/>
        <end position="341"/>
    </location>
</feature>
<name>A0A974GVX6_SEDHY</name>
<evidence type="ECO:0000256" key="1">
    <source>
        <dbReference type="SAM" id="SignalP"/>
    </source>
</evidence>
<sequence length="353" mass="40756">MKKLLIFILAVFMLTSCSEKANQPLDTESEKKNEENIPEVEEIESKLEEDDPNKIVSPLDGLKYYPEELSLRPVAVSLDNHPRARWQAGLKDAEIVYEFQVEFPYTRYLAIYLAKQPEMVGPVRSARPYIIYYALENDGIFVHVGGSEDAFSEIKRLQAAEIDGLYSGAMWRYNDTGKYAPHNMYTTLKSIRDEAKRLGFRTEASFEKYNFSEAGSKLSVKYKDSFKANKINIEYNKDNTTDYTYNKDSKLYLRFKDKEEHIDELYKEQLTAKNIIVLEQPKSVLDSVGRLYLESIGTGKGIYFTEGEGVFITWTKKSEKDRTRFYINDAELKLNPGNTWIQIVDSVESVTNE</sequence>
<gene>
    <name evidence="4" type="ORF">HZF24_04935</name>
</gene>
<keyword evidence="5" id="KW-1185">Reference proteome</keyword>
<dbReference type="Pfam" id="PF17479">
    <property type="entry name" value="DUF3048_C"/>
    <property type="match status" value="1"/>
</dbReference>